<dbReference type="SUPFAM" id="SSF48498">
    <property type="entry name" value="Tetracyclin repressor-like, C-terminal domain"/>
    <property type="match status" value="1"/>
</dbReference>
<dbReference type="PANTHER" id="PTHR43479">
    <property type="entry name" value="ACREF/ENVCD OPERON REPRESSOR-RELATED"/>
    <property type="match status" value="1"/>
</dbReference>
<dbReference type="Pfam" id="PF00440">
    <property type="entry name" value="TetR_N"/>
    <property type="match status" value="1"/>
</dbReference>
<dbReference type="Gene3D" id="1.10.357.10">
    <property type="entry name" value="Tetracycline Repressor, domain 2"/>
    <property type="match status" value="1"/>
</dbReference>
<evidence type="ECO:0000313" key="6">
    <source>
        <dbReference type="EMBL" id="QOY36562.1"/>
    </source>
</evidence>
<dbReference type="PROSITE" id="PS50977">
    <property type="entry name" value="HTH_TETR_2"/>
    <property type="match status" value="1"/>
</dbReference>
<dbReference type="InterPro" id="IPR009057">
    <property type="entry name" value="Homeodomain-like_sf"/>
</dbReference>
<dbReference type="KEGG" id="aia:AWH56_002455"/>
<dbReference type="PANTHER" id="PTHR43479:SF11">
    <property type="entry name" value="ACREF_ENVCD OPERON REPRESSOR-RELATED"/>
    <property type="match status" value="1"/>
</dbReference>
<sequence>MSQNDLLRELLLLDSNEIKYSDKQLKIVEAAIETFSEKGFAASSTSEIAKKAGVAEGTIFRHYKTKKDLLLSIVTPLMAKLLGPVVAKDFVKEIFEVQYENFEQFIRNLAFNRYEFVKNHRTVVKILLQEISFHDELKEPYILLFQKHIYKDFQKTIRQFQDQGEVVMWPVNTIIRLIINTIAGTLLSMFLVLPDQNWDYDQEMEQTIDFLVKGLKG</sequence>
<dbReference type="RefSeq" id="WP_071315589.1">
    <property type="nucleotide sequence ID" value="NZ_CP063356.2"/>
</dbReference>
<accession>A0A1S2MEU1</accession>
<evidence type="ECO:0000256" key="2">
    <source>
        <dbReference type="ARBA" id="ARBA00023125"/>
    </source>
</evidence>
<dbReference type="PRINTS" id="PR00455">
    <property type="entry name" value="HTHTETR"/>
</dbReference>
<dbReference type="InterPro" id="IPR001647">
    <property type="entry name" value="HTH_TetR"/>
</dbReference>
<keyword evidence="1" id="KW-0678">Repressor</keyword>
<organism evidence="5 7">
    <name type="scientific">Anaerobacillus isosaccharinicus</name>
    <dbReference type="NCBI Taxonomy" id="1532552"/>
    <lineage>
        <taxon>Bacteria</taxon>
        <taxon>Bacillati</taxon>
        <taxon>Bacillota</taxon>
        <taxon>Bacilli</taxon>
        <taxon>Bacillales</taxon>
        <taxon>Bacillaceae</taxon>
        <taxon>Anaerobacillus</taxon>
    </lineage>
</organism>
<evidence type="ECO:0000256" key="1">
    <source>
        <dbReference type="ARBA" id="ARBA00022491"/>
    </source>
</evidence>
<reference evidence="6 7" key="2">
    <citation type="journal article" date="2017" name="Genome Announc.">
        <title>Draft Genome Sequences of Four Alkaliphilic Bacteria Belonging to the Anaerobacillus Genus.</title>
        <authorList>
            <person name="Bassil N.M."/>
            <person name="Lloyd J.R."/>
        </authorList>
    </citation>
    <scope>NUCLEOTIDE SEQUENCE [LARGE SCALE GENOMIC DNA]</scope>
    <source>
        <strain evidence="6 7">NB2006</strain>
    </source>
</reference>
<reference evidence="5 7" key="1">
    <citation type="submission" date="2016-10" db="EMBL/GenBank/DDBJ databases">
        <title>Draft genome sequences of four alkaliphilic bacteria belonging to the Anaerobacillus genus.</title>
        <authorList>
            <person name="Bassil N.M."/>
            <person name="Lloyd J.R."/>
        </authorList>
    </citation>
    <scope>NUCLEOTIDE SEQUENCE [LARGE SCALE GENOMIC DNA]</scope>
    <source>
        <strain evidence="5 7">NB2006</strain>
    </source>
</reference>
<dbReference type="Proteomes" id="UP000180175">
    <property type="component" value="Chromosome"/>
</dbReference>
<keyword evidence="2 3" id="KW-0238">DNA-binding</keyword>
<evidence type="ECO:0000259" key="4">
    <source>
        <dbReference type="PROSITE" id="PS50977"/>
    </source>
</evidence>
<dbReference type="SUPFAM" id="SSF46689">
    <property type="entry name" value="Homeodomain-like"/>
    <property type="match status" value="1"/>
</dbReference>
<evidence type="ECO:0000313" key="7">
    <source>
        <dbReference type="Proteomes" id="UP000180175"/>
    </source>
</evidence>
<dbReference type="OrthoDB" id="9780824at2"/>
<dbReference type="EMBL" id="LQXD01000003">
    <property type="protein sequence ID" value="OIJ23248.1"/>
    <property type="molecule type" value="Genomic_DNA"/>
</dbReference>
<name>A0A1S2MEU1_9BACI</name>
<protein>
    <submittedName>
        <fullName evidence="5">TetR family transcriptional regulator</fullName>
    </submittedName>
    <submittedName>
        <fullName evidence="6">TetR/AcrR family transcriptional regulator</fullName>
    </submittedName>
</protein>
<evidence type="ECO:0000256" key="3">
    <source>
        <dbReference type="PROSITE-ProRule" id="PRU00335"/>
    </source>
</evidence>
<dbReference type="EMBL" id="CP063356">
    <property type="protein sequence ID" value="QOY36562.1"/>
    <property type="molecule type" value="Genomic_DNA"/>
</dbReference>
<keyword evidence="7" id="KW-1185">Reference proteome</keyword>
<dbReference type="AlphaFoldDB" id="A0A1S2MEU1"/>
<proteinExistence type="predicted"/>
<feature type="domain" description="HTH tetR-type" evidence="4">
    <location>
        <begin position="21"/>
        <end position="81"/>
    </location>
</feature>
<dbReference type="InterPro" id="IPR036271">
    <property type="entry name" value="Tet_transcr_reg_TetR-rel_C_sf"/>
</dbReference>
<dbReference type="InterPro" id="IPR050624">
    <property type="entry name" value="HTH-type_Tx_Regulator"/>
</dbReference>
<evidence type="ECO:0000313" key="5">
    <source>
        <dbReference type="EMBL" id="OIJ23248.1"/>
    </source>
</evidence>
<reference evidence="6" key="4">
    <citation type="submission" date="2020-10" db="EMBL/GenBank/DDBJ databases">
        <authorList>
            <person name="Bassil N.M."/>
            <person name="Lloyd J.R."/>
        </authorList>
    </citation>
    <scope>NUCLEOTIDE SEQUENCE</scope>
    <source>
        <strain evidence="6">NB2006</strain>
    </source>
</reference>
<gene>
    <name evidence="6" type="ORF">AWH56_002455</name>
    <name evidence="5" type="ORF">AWH56_02005</name>
</gene>
<dbReference type="GO" id="GO:0003677">
    <property type="term" value="F:DNA binding"/>
    <property type="evidence" value="ECO:0007669"/>
    <property type="project" value="UniProtKB-UniRule"/>
</dbReference>
<reference evidence="6 7" key="3">
    <citation type="journal article" date="2019" name="Int. J. Syst. Evol. Microbiol.">
        <title>Anaerobacillus isosaccharinicus sp. nov., an alkaliphilic bacterium which degrades isosaccharinic acid.</title>
        <authorList>
            <person name="Bassil N.M."/>
            <person name="Lloyd J.R."/>
        </authorList>
    </citation>
    <scope>NUCLEOTIDE SEQUENCE [LARGE SCALE GENOMIC DNA]</scope>
    <source>
        <strain evidence="6 7">NB2006</strain>
    </source>
</reference>
<feature type="DNA-binding region" description="H-T-H motif" evidence="3">
    <location>
        <begin position="44"/>
        <end position="63"/>
    </location>
</feature>